<dbReference type="GO" id="GO:0005886">
    <property type="term" value="C:plasma membrane"/>
    <property type="evidence" value="ECO:0007669"/>
    <property type="project" value="UniProtKB-SubCell"/>
</dbReference>
<sequence length="225" mass="25133">MNYTEQDRAIALIGIYQAAQQVFDLATTGKTDEKAYHASLESLFIQNPADTLAVFGGDVDNIQWGVNTLLAQMSSDIAVSNRNIEITKYVLSLMILEKNIQQADGVFNQISKVIDSAQAQRAHFGEFHENVIATLARAYSENVSTINPRIMVNGQHGHLQNPRIANKIRALLLAGIRAVVLWRQVGGTRWGLIWNRKKYLRAAQALYRAPQADDHSEPTSLFKKD</sequence>
<evidence type="ECO:0000256" key="3">
    <source>
        <dbReference type="ARBA" id="ARBA00023136"/>
    </source>
</evidence>
<organism evidence="5 6">
    <name type="scientific">Thiosulfativibrio zosterae</name>
    <dbReference type="NCBI Taxonomy" id="2675053"/>
    <lineage>
        <taxon>Bacteria</taxon>
        <taxon>Pseudomonadati</taxon>
        <taxon>Pseudomonadota</taxon>
        <taxon>Gammaproteobacteria</taxon>
        <taxon>Thiotrichales</taxon>
        <taxon>Piscirickettsiaceae</taxon>
        <taxon>Thiosulfativibrio</taxon>
    </lineage>
</organism>
<evidence type="ECO:0000256" key="2">
    <source>
        <dbReference type="ARBA" id="ARBA00022490"/>
    </source>
</evidence>
<comment type="subcellular location">
    <subcellularLocation>
        <location evidence="4">Cytoplasm</location>
    </subcellularLocation>
    <subcellularLocation>
        <location evidence="4">Cell membrane</location>
        <topology evidence="4">Peripheral membrane protein</topology>
        <orientation evidence="4">Cytoplasmic side</orientation>
    </subcellularLocation>
</comment>
<name>A0A6F8PNZ3_9GAMM</name>
<keyword evidence="3 4" id="KW-0472">Membrane</keyword>
<evidence type="ECO:0000256" key="1">
    <source>
        <dbReference type="ARBA" id="ARBA00022475"/>
    </source>
</evidence>
<dbReference type="PANTHER" id="PTHR38100:SF1">
    <property type="entry name" value="HIGH FREQUENCY LYSOGENIZATION PROTEIN HFLD"/>
    <property type="match status" value="1"/>
</dbReference>
<dbReference type="InterPro" id="IPR007451">
    <property type="entry name" value="HflD"/>
</dbReference>
<evidence type="ECO:0000313" key="5">
    <source>
        <dbReference type="EMBL" id="BBP43796.1"/>
    </source>
</evidence>
<gene>
    <name evidence="4 5" type="primary">hflD</name>
    <name evidence="5" type="ORF">THMIRHAT_15420</name>
</gene>
<dbReference type="RefSeq" id="WP_173291568.1">
    <property type="nucleotide sequence ID" value="NZ_AP021888.1"/>
</dbReference>
<dbReference type="InterPro" id="IPR035932">
    <property type="entry name" value="HflD-like_sf"/>
</dbReference>
<proteinExistence type="inferred from homology"/>
<keyword evidence="6" id="KW-1185">Reference proteome</keyword>
<dbReference type="GO" id="GO:0005737">
    <property type="term" value="C:cytoplasm"/>
    <property type="evidence" value="ECO:0007669"/>
    <property type="project" value="UniProtKB-SubCell"/>
</dbReference>
<accession>A0A6F8PNZ3</accession>
<keyword evidence="1 4" id="KW-1003">Cell membrane</keyword>
<dbReference type="HAMAP" id="MF_00695">
    <property type="entry name" value="HflD_protein"/>
    <property type="match status" value="1"/>
</dbReference>
<dbReference type="NCBIfam" id="NF001246">
    <property type="entry name" value="PRK00218.1-2"/>
    <property type="match status" value="1"/>
</dbReference>
<evidence type="ECO:0000313" key="6">
    <source>
        <dbReference type="Proteomes" id="UP000501466"/>
    </source>
</evidence>
<dbReference type="PANTHER" id="PTHR38100">
    <property type="entry name" value="HIGH FREQUENCY LYSOGENIZATION PROTEIN HFLD"/>
    <property type="match status" value="1"/>
</dbReference>
<comment type="similarity">
    <text evidence="4">Belongs to the HflD family.</text>
</comment>
<dbReference type="EMBL" id="AP021888">
    <property type="protein sequence ID" value="BBP43796.1"/>
    <property type="molecule type" value="Genomic_DNA"/>
</dbReference>
<dbReference type="KEGG" id="tzo:THMIRHAT_15420"/>
<dbReference type="Proteomes" id="UP000501466">
    <property type="component" value="Chromosome"/>
</dbReference>
<dbReference type="AlphaFoldDB" id="A0A6F8PNZ3"/>
<keyword evidence="2 4" id="KW-0963">Cytoplasm</keyword>
<reference evidence="6" key="1">
    <citation type="submission" date="2019-11" db="EMBL/GenBank/DDBJ databases">
        <title>Isolation and characterization of two novel species in the genus Thiomicrorhabdus.</title>
        <authorList>
            <person name="Mochizuki J."/>
            <person name="Kojima H."/>
            <person name="Fukui M."/>
        </authorList>
    </citation>
    <scope>NUCLEOTIDE SEQUENCE [LARGE SCALE GENOMIC DNA]</scope>
    <source>
        <strain evidence="6">AkT22</strain>
    </source>
</reference>
<dbReference type="Pfam" id="PF04356">
    <property type="entry name" value="DUF489"/>
    <property type="match status" value="1"/>
</dbReference>
<dbReference type="Gene3D" id="1.10.3890.10">
    <property type="entry name" value="HflD-like"/>
    <property type="match status" value="1"/>
</dbReference>
<evidence type="ECO:0000256" key="4">
    <source>
        <dbReference type="HAMAP-Rule" id="MF_00695"/>
    </source>
</evidence>
<dbReference type="SUPFAM" id="SSF101322">
    <property type="entry name" value="YcfC-like"/>
    <property type="match status" value="1"/>
</dbReference>
<protein>
    <recommendedName>
        <fullName evidence="4">High frequency lysogenization protein HflD homolog</fullName>
    </recommendedName>
</protein>